<protein>
    <submittedName>
        <fullName evidence="1">Putative nonspecific acid phosphatase</fullName>
    </submittedName>
</protein>
<comment type="caution">
    <text evidence="1">The sequence shown here is derived from an EMBL/GenBank/DDBJ whole genome shotgun (WGS) entry which is preliminary data.</text>
</comment>
<dbReference type="OrthoDB" id="9799365at2"/>
<gene>
    <name evidence="1" type="ORF">BN12_130020</name>
</gene>
<organism evidence="1 2">
    <name type="scientific">Nostocoides japonicum T1-X7</name>
    <dbReference type="NCBI Taxonomy" id="1194083"/>
    <lineage>
        <taxon>Bacteria</taxon>
        <taxon>Bacillati</taxon>
        <taxon>Actinomycetota</taxon>
        <taxon>Actinomycetes</taxon>
        <taxon>Micrococcales</taxon>
        <taxon>Intrasporangiaceae</taxon>
        <taxon>Nostocoides</taxon>
    </lineage>
</organism>
<accession>A0A077LTF8</accession>
<sequence>MSDTDDLLLSSWRDTPTRAALVEFVERVTGDGPDAIPPEERIATFDNDGTLWCEKPLPIQLSYILGRLAGMATEDPTLRERQPWKAAYEHDNAWLGGVVAKHYAGDDSDVKVLMRGILASVGGVAVDDYAQGAADFVNGTLHPTLGRSFRDCAYLRMVELLRYLEANGFTTFIASGGDRDFMRPFASDVYGIPPERIIGSSNALRYDADSDVLAYLAEPDVFDDGPVKPIRIWSRTGRRPIVAGGNSNGDIPMLQFAGGGRPALRLLVLHDDAEREFDYTTGSETALGRAADDDWTVVSIKDDWSTVFADRSA</sequence>
<dbReference type="STRING" id="1194083.BN12_130020"/>
<dbReference type="RefSeq" id="WP_048549944.1">
    <property type="nucleotide sequence ID" value="NZ_HF570958.1"/>
</dbReference>
<proteinExistence type="predicted"/>
<dbReference type="SUPFAM" id="SSF56784">
    <property type="entry name" value="HAD-like"/>
    <property type="match status" value="1"/>
</dbReference>
<dbReference type="InterPro" id="IPR023214">
    <property type="entry name" value="HAD_sf"/>
</dbReference>
<dbReference type="InterPro" id="IPR036412">
    <property type="entry name" value="HAD-like_sf"/>
</dbReference>
<evidence type="ECO:0000313" key="1">
    <source>
        <dbReference type="EMBL" id="CCH76481.1"/>
    </source>
</evidence>
<reference evidence="1 2" key="1">
    <citation type="journal article" date="2013" name="ISME J.">
        <title>A metabolic model for members of the genus Tetrasphaera involved in enhanced biological phosphorus removal.</title>
        <authorList>
            <person name="Kristiansen R."/>
            <person name="Nguyen H.T.T."/>
            <person name="Saunders A.M."/>
            <person name="Nielsen J.L."/>
            <person name="Wimmer R."/>
            <person name="Le V.Q."/>
            <person name="McIlroy S.J."/>
            <person name="Petrovski S."/>
            <person name="Seviour R.J."/>
            <person name="Calteau A."/>
            <person name="Nielsen K.L."/>
            <person name="Nielsen P.H."/>
        </authorList>
    </citation>
    <scope>NUCLEOTIDE SEQUENCE [LARGE SCALE GENOMIC DNA]</scope>
    <source>
        <strain evidence="1 2">T1-X7</strain>
    </source>
</reference>
<name>A0A077LTF8_9MICO</name>
<dbReference type="Proteomes" id="UP000035721">
    <property type="component" value="Unassembled WGS sequence"/>
</dbReference>
<dbReference type="CDD" id="cd01427">
    <property type="entry name" value="HAD_like"/>
    <property type="match status" value="1"/>
</dbReference>
<dbReference type="Gene3D" id="3.40.50.1000">
    <property type="entry name" value="HAD superfamily/HAD-like"/>
    <property type="match status" value="1"/>
</dbReference>
<keyword evidence="2" id="KW-1185">Reference proteome</keyword>
<dbReference type="Pfam" id="PF12710">
    <property type="entry name" value="HAD"/>
    <property type="match status" value="1"/>
</dbReference>
<dbReference type="AlphaFoldDB" id="A0A077LTF8"/>
<dbReference type="EMBL" id="CAJB01000035">
    <property type="protein sequence ID" value="CCH76481.1"/>
    <property type="molecule type" value="Genomic_DNA"/>
</dbReference>
<evidence type="ECO:0000313" key="2">
    <source>
        <dbReference type="Proteomes" id="UP000035721"/>
    </source>
</evidence>